<dbReference type="Pfam" id="PF03168">
    <property type="entry name" value="LEA_2"/>
    <property type="match status" value="2"/>
</dbReference>
<dbReference type="InterPro" id="IPR004864">
    <property type="entry name" value="LEA_2"/>
</dbReference>
<dbReference type="Gene3D" id="2.60.40.10">
    <property type="entry name" value="Immunoglobulins"/>
    <property type="match status" value="4"/>
</dbReference>
<dbReference type="EMBL" id="FNBK01000020">
    <property type="protein sequence ID" value="SDG26602.1"/>
    <property type="molecule type" value="Genomic_DNA"/>
</dbReference>
<dbReference type="InterPro" id="IPR013990">
    <property type="entry name" value="WHy-dom"/>
</dbReference>
<reference evidence="4" key="1">
    <citation type="submission" date="2016-10" db="EMBL/GenBank/DDBJ databases">
        <authorList>
            <person name="Varghese N."/>
            <person name="Submissions S."/>
        </authorList>
    </citation>
    <scope>NUCLEOTIDE SEQUENCE [LARGE SCALE GENOMIC DNA]</scope>
    <source>
        <strain evidence="4">IBRC-M 10760</strain>
    </source>
</reference>
<keyword evidence="4" id="KW-1185">Reference proteome</keyword>
<evidence type="ECO:0000313" key="3">
    <source>
        <dbReference type="EMBL" id="SDG26602.1"/>
    </source>
</evidence>
<feature type="domain" description="Water stress and hypersensitive response" evidence="2">
    <location>
        <begin position="329"/>
        <end position="448"/>
    </location>
</feature>
<feature type="domain" description="Water stress and hypersensitive response" evidence="2">
    <location>
        <begin position="475"/>
        <end position="592"/>
    </location>
</feature>
<dbReference type="OrthoDB" id="105458at2157"/>
<dbReference type="STRING" id="660518.SAMN05216218_12032"/>
<feature type="domain" description="Water stress and hypersensitive response" evidence="2">
    <location>
        <begin position="179"/>
        <end position="298"/>
    </location>
</feature>
<proteinExistence type="predicted"/>
<evidence type="ECO:0000256" key="1">
    <source>
        <dbReference type="SAM" id="MobiDB-lite"/>
    </source>
</evidence>
<sequence length="606" mass="64513">MVSREVAPKVGGVVAAVLVLGVVVVGALAATGAFAAPTVESTSYEWGAVTDETTEIVTSVTVDNPNPVGVPGVVNVAYTARLNDVTLARGERSGVGFGPGRNTITLAAEMQNTKIADWWVTHVNGGEQSELAVDATVNAPGFSREIPAKSSTVETDILGGFTTEGAQQVTFQGEPLLTLRNQRASWGEATAETTPLSFAADVENVHDYAVTLDGVEYVVEMNGVELGRGQREAGLSVAPGESGTIDVTVALDTPKMADWWREHVTDDEVSDLSVRMYGYVVRDGERQRVPMRVFDRTLRLETDMLGGGGTSVEPVETPQQASDFEPPSVTDTDQRWGEVTDATTEIRTDASLDTPDDPGLAALLSLDVTQTTTINGIRVAQGSAVLDTVDPGSDTLSLTSLKDNGEVPEWWARHLNDGERSQVVTTPAATADVGATKFDADLGTRESAFTTDLLAGMNGDRNEEVQVQGRTALVVTGVSSEWGRATADTAPIQTRTSVRNELATPVTVESIQYTVTTNGVTLADRRTRVGQVIDPQSSDTVKARLVLDNSRMDHWWVRHVRNGEQSTFDVDVTATVSVPGQRERVALDSLGQESTIETDVLDAGAG</sequence>
<accession>A0A1G7SUP9</accession>
<dbReference type="RefSeq" id="WP_092695163.1">
    <property type="nucleotide sequence ID" value="NZ_FNBK01000020.1"/>
</dbReference>
<protein>
    <submittedName>
        <fullName evidence="3">LEA14-like dessication related protein</fullName>
    </submittedName>
</protein>
<name>A0A1G7SUP9_9EURY</name>
<dbReference type="GO" id="GO:0009269">
    <property type="term" value="P:response to desiccation"/>
    <property type="evidence" value="ECO:0007669"/>
    <property type="project" value="InterPro"/>
</dbReference>
<evidence type="ECO:0000313" key="4">
    <source>
        <dbReference type="Proteomes" id="UP000199076"/>
    </source>
</evidence>
<feature type="region of interest" description="Disordered" evidence="1">
    <location>
        <begin position="304"/>
        <end position="334"/>
    </location>
</feature>
<dbReference type="SUPFAM" id="SSF117070">
    <property type="entry name" value="LEA14-like"/>
    <property type="match status" value="2"/>
</dbReference>
<dbReference type="SMART" id="SM00769">
    <property type="entry name" value="WHy"/>
    <property type="match status" value="4"/>
</dbReference>
<organism evidence="3 4">
    <name type="scientific">Halorientalis regularis</name>
    <dbReference type="NCBI Taxonomy" id="660518"/>
    <lineage>
        <taxon>Archaea</taxon>
        <taxon>Methanobacteriati</taxon>
        <taxon>Methanobacteriota</taxon>
        <taxon>Stenosarchaea group</taxon>
        <taxon>Halobacteria</taxon>
        <taxon>Halobacteriales</taxon>
        <taxon>Haloarculaceae</taxon>
        <taxon>Halorientalis</taxon>
    </lineage>
</organism>
<feature type="domain" description="Water stress and hypersensitive response" evidence="2">
    <location>
        <begin position="39"/>
        <end position="155"/>
    </location>
</feature>
<dbReference type="Proteomes" id="UP000199076">
    <property type="component" value="Unassembled WGS sequence"/>
</dbReference>
<evidence type="ECO:0000259" key="2">
    <source>
        <dbReference type="SMART" id="SM00769"/>
    </source>
</evidence>
<gene>
    <name evidence="3" type="ORF">SAMN05216218_12032</name>
</gene>
<dbReference type="AlphaFoldDB" id="A0A1G7SUP9"/>
<dbReference type="InterPro" id="IPR013783">
    <property type="entry name" value="Ig-like_fold"/>
</dbReference>